<proteinExistence type="inferred from homology"/>
<dbReference type="GO" id="GO:0005777">
    <property type="term" value="C:peroxisome"/>
    <property type="evidence" value="ECO:0007669"/>
    <property type="project" value="TreeGrafter"/>
</dbReference>
<evidence type="ECO:0000313" key="13">
    <source>
        <dbReference type="Proteomes" id="UP000002037"/>
    </source>
</evidence>
<dbReference type="OrthoDB" id="7403325at2759"/>
<reference evidence="12 13" key="1">
    <citation type="journal article" date="2009" name="Nature">
        <title>Evolution of pathogenicity and sexual reproduction in eight Candida genomes.</title>
        <authorList>
            <person name="Butler G."/>
            <person name="Rasmussen M.D."/>
            <person name="Lin M.F."/>
            <person name="Santos M.A."/>
            <person name="Sakthikumar S."/>
            <person name="Munro C.A."/>
            <person name="Rheinbay E."/>
            <person name="Grabherr M."/>
            <person name="Forche A."/>
            <person name="Reedy J.L."/>
            <person name="Agrafioti I."/>
            <person name="Arnaud M.B."/>
            <person name="Bates S."/>
            <person name="Brown A.J."/>
            <person name="Brunke S."/>
            <person name="Costanzo M.C."/>
            <person name="Fitzpatrick D.A."/>
            <person name="de Groot P.W."/>
            <person name="Harris D."/>
            <person name="Hoyer L.L."/>
            <person name="Hube B."/>
            <person name="Klis F.M."/>
            <person name="Kodira C."/>
            <person name="Lennard N."/>
            <person name="Logue M.E."/>
            <person name="Martin R."/>
            <person name="Neiman A.M."/>
            <person name="Nikolaou E."/>
            <person name="Quail M.A."/>
            <person name="Quinn J."/>
            <person name="Santos M.C."/>
            <person name="Schmitzberger F.F."/>
            <person name="Sherlock G."/>
            <person name="Shah P."/>
            <person name="Silverstein K.A."/>
            <person name="Skrzypek M.S."/>
            <person name="Soll D."/>
            <person name="Staggs R."/>
            <person name="Stansfield I."/>
            <person name="Stumpf M.P."/>
            <person name="Sudbery P.E."/>
            <person name="Srikantha T."/>
            <person name="Zeng Q."/>
            <person name="Berman J."/>
            <person name="Berriman M."/>
            <person name="Heitman J."/>
            <person name="Gow N.A."/>
            <person name="Lorenz M.C."/>
            <person name="Birren B.W."/>
            <person name="Kellis M."/>
            <person name="Cuomo C.A."/>
        </authorList>
    </citation>
    <scope>NUCLEOTIDE SEQUENCE [LARGE SCALE GENOMIC DNA]</scope>
    <source>
        <strain evidence="13">ATCC MYA-3404 / T1</strain>
    </source>
</reference>
<evidence type="ECO:0000256" key="5">
    <source>
        <dbReference type="ARBA" id="ARBA00022679"/>
    </source>
</evidence>
<comment type="similarity">
    <text evidence="2 9">Belongs to the class-V pyridoxal-phosphate-dependent aminotransferase family.</text>
</comment>
<dbReference type="GO" id="GO:0008453">
    <property type="term" value="F:alanine-glyoxylate transaminase activity"/>
    <property type="evidence" value="ECO:0007669"/>
    <property type="project" value="UniProtKB-EC"/>
</dbReference>
<evidence type="ECO:0000256" key="2">
    <source>
        <dbReference type="ARBA" id="ARBA00009236"/>
    </source>
</evidence>
<dbReference type="EC" id="2.6.1.44" evidence="3"/>
<dbReference type="InterPro" id="IPR015421">
    <property type="entry name" value="PyrdxlP-dep_Trfase_major"/>
</dbReference>
<evidence type="ECO:0000256" key="9">
    <source>
        <dbReference type="RuleBase" id="RU004075"/>
    </source>
</evidence>
<dbReference type="GO" id="GO:0019265">
    <property type="term" value="P:glycine biosynthetic process, by transamination of glyoxylate"/>
    <property type="evidence" value="ECO:0007669"/>
    <property type="project" value="EnsemblFungi"/>
</dbReference>
<dbReference type="KEGG" id="ctp:CTRG_02765"/>
<dbReference type="InterPro" id="IPR015424">
    <property type="entry name" value="PyrdxlP-dep_Trfase"/>
</dbReference>
<dbReference type="AlphaFoldDB" id="C5M8P3"/>
<evidence type="ECO:0000256" key="1">
    <source>
        <dbReference type="ARBA" id="ARBA00001933"/>
    </source>
</evidence>
<evidence type="ECO:0000313" key="12">
    <source>
        <dbReference type="EMBL" id="EER33947.1"/>
    </source>
</evidence>
<dbReference type="SUPFAM" id="SSF53383">
    <property type="entry name" value="PLP-dependent transferases"/>
    <property type="match status" value="1"/>
</dbReference>
<dbReference type="PANTHER" id="PTHR21152:SF24">
    <property type="entry name" value="ALANINE--GLYOXYLATE AMINOTRANSFERASE 1"/>
    <property type="match status" value="1"/>
</dbReference>
<evidence type="ECO:0000256" key="8">
    <source>
        <dbReference type="PIRSR" id="PIRSR000524-50"/>
    </source>
</evidence>
<feature type="domain" description="Aminotransferase class V" evidence="11">
    <location>
        <begin position="62"/>
        <end position="372"/>
    </location>
</feature>
<comment type="cofactor">
    <cofactor evidence="1 8 10">
        <name>pyridoxal 5'-phosphate</name>
        <dbReference type="ChEBI" id="CHEBI:597326"/>
    </cofactor>
</comment>
<dbReference type="Gene3D" id="3.90.1150.10">
    <property type="entry name" value="Aspartate Aminotransferase, domain 1"/>
    <property type="match status" value="1"/>
</dbReference>
<dbReference type="EMBL" id="GG692397">
    <property type="protein sequence ID" value="EER33947.1"/>
    <property type="molecule type" value="Genomic_DNA"/>
</dbReference>
<dbReference type="InterPro" id="IPR020578">
    <property type="entry name" value="Aminotrans_V_PyrdxlP_BS"/>
</dbReference>
<dbReference type="RefSeq" id="XP_002548468.1">
    <property type="nucleotide sequence ID" value="XM_002548422.1"/>
</dbReference>
<dbReference type="Proteomes" id="UP000002037">
    <property type="component" value="Unassembled WGS sequence"/>
</dbReference>
<dbReference type="InterPro" id="IPR024169">
    <property type="entry name" value="SP_NH2Trfase/AEP_transaminase"/>
</dbReference>
<evidence type="ECO:0000256" key="6">
    <source>
        <dbReference type="ARBA" id="ARBA00022898"/>
    </source>
</evidence>
<name>C5M8P3_CANTT</name>
<evidence type="ECO:0000256" key="4">
    <source>
        <dbReference type="ARBA" id="ARBA00022576"/>
    </source>
</evidence>
<dbReference type="GeneID" id="8298327"/>
<evidence type="ECO:0000256" key="7">
    <source>
        <dbReference type="PIRSR" id="PIRSR000524-1"/>
    </source>
</evidence>
<dbReference type="FunFam" id="3.40.640.10:FF:000027">
    <property type="entry name" value="Serine--pyruvate aminotransferase, mitochondrial"/>
    <property type="match status" value="1"/>
</dbReference>
<dbReference type="InterPro" id="IPR015422">
    <property type="entry name" value="PyrdxlP-dep_Trfase_small"/>
</dbReference>
<organism evidence="12 13">
    <name type="scientific">Candida tropicalis (strain ATCC MYA-3404 / T1)</name>
    <name type="common">Yeast</name>
    <dbReference type="NCBI Taxonomy" id="294747"/>
    <lineage>
        <taxon>Eukaryota</taxon>
        <taxon>Fungi</taxon>
        <taxon>Dikarya</taxon>
        <taxon>Ascomycota</taxon>
        <taxon>Saccharomycotina</taxon>
        <taxon>Pichiomycetes</taxon>
        <taxon>Debaryomycetaceae</taxon>
        <taxon>Candida/Lodderomyces clade</taxon>
        <taxon>Candida</taxon>
    </lineage>
</organism>
<protein>
    <recommendedName>
        <fullName evidence="3">alanine--glyoxylate transaminase</fullName>
        <ecNumber evidence="3">2.6.1.44</ecNumber>
    </recommendedName>
</protein>
<dbReference type="HOGENOM" id="CLU_027686_5_2_1"/>
<dbReference type="PANTHER" id="PTHR21152">
    <property type="entry name" value="AMINOTRANSFERASE CLASS V"/>
    <property type="match status" value="1"/>
</dbReference>
<accession>C5M8P3</accession>
<sequence length="409" mass="44813">MFRLLPARVNNLIFKNQSRISTNIITQSRMSFHYKQPEHKLTLIPGPIEFSDDVLASMATPSQAHTSPEFVSTFQQVLQNLRKLFKSTDSNTQGYVLSGSGTLGWDVAASNLLNPGEKVLVLSTGFFSDSFADCLRVYDADVDVITAEVGDVVPLDKIEEQLKKEKYQVITITHVDTSTSVVSDVEAISKIVKKVSPETLIVVDGVCSIGVEDLEFDKWGIDFVLTASQKALGVPAGLSVLYASERALAKALNKTKDTTFFASLKRWTPIMKAYESGNGAYFATPAVQTITALKTSLEEILSQSIDERFAKHAQVSDKFKSDVESLGLKIVPANKQVAAHGLTAVYFPENINGPDLLKKLSEKGFVVAGGIHKKLVGKYFRVGHMGYSVYAGHIDKLTKALEESLNELK</sequence>
<dbReference type="PIRSF" id="PIRSF000524">
    <property type="entry name" value="SPT"/>
    <property type="match status" value="1"/>
</dbReference>
<dbReference type="GO" id="GO:0004760">
    <property type="term" value="F:L-serine-pyruvate transaminase activity"/>
    <property type="evidence" value="ECO:0007669"/>
    <property type="project" value="TreeGrafter"/>
</dbReference>
<keyword evidence="5" id="KW-0808">Transferase</keyword>
<dbReference type="Gene3D" id="3.40.640.10">
    <property type="entry name" value="Type I PLP-dependent aspartate aminotransferase-like (Major domain)"/>
    <property type="match status" value="1"/>
</dbReference>
<dbReference type="STRING" id="294747.C5M8P3"/>
<evidence type="ECO:0000259" key="11">
    <source>
        <dbReference type="Pfam" id="PF00266"/>
    </source>
</evidence>
<feature type="modified residue" description="N6-(pyridoxal phosphate)lysine" evidence="8">
    <location>
        <position position="230"/>
    </location>
</feature>
<evidence type="ECO:0000256" key="3">
    <source>
        <dbReference type="ARBA" id="ARBA00013049"/>
    </source>
</evidence>
<keyword evidence="13" id="KW-1185">Reference proteome</keyword>
<dbReference type="eggNOG" id="KOG2862">
    <property type="taxonomic scope" value="Eukaryota"/>
</dbReference>
<feature type="binding site" evidence="7">
    <location>
        <position position="381"/>
    </location>
    <ligand>
        <name>substrate</name>
    </ligand>
</feature>
<keyword evidence="4" id="KW-0032">Aminotransferase</keyword>
<dbReference type="InterPro" id="IPR000192">
    <property type="entry name" value="Aminotrans_V_dom"/>
</dbReference>
<dbReference type="FunFam" id="3.90.1150.10:FF:000049">
    <property type="entry name" value="Alanine-glyoxylate aminotransferase 1"/>
    <property type="match status" value="1"/>
</dbReference>
<gene>
    <name evidence="12" type="ORF">CTRG_02765</name>
</gene>
<dbReference type="Pfam" id="PF00266">
    <property type="entry name" value="Aminotran_5"/>
    <property type="match status" value="1"/>
</dbReference>
<dbReference type="PROSITE" id="PS00595">
    <property type="entry name" value="AA_TRANSFER_CLASS_5"/>
    <property type="match status" value="1"/>
</dbReference>
<dbReference type="VEuPathDB" id="FungiDB:CTRG_02765"/>
<evidence type="ECO:0000256" key="10">
    <source>
        <dbReference type="RuleBase" id="RU004504"/>
    </source>
</evidence>
<keyword evidence="6 8" id="KW-0663">Pyridoxal phosphate</keyword>